<dbReference type="EMBL" id="VSRR010050423">
    <property type="protein sequence ID" value="MPC79173.1"/>
    <property type="molecule type" value="Genomic_DNA"/>
</dbReference>
<dbReference type="Proteomes" id="UP000324222">
    <property type="component" value="Unassembled WGS sequence"/>
</dbReference>
<evidence type="ECO:0000313" key="2">
    <source>
        <dbReference type="Proteomes" id="UP000324222"/>
    </source>
</evidence>
<protein>
    <submittedName>
        <fullName evidence="1">Uncharacterized protein</fullName>
    </submittedName>
</protein>
<gene>
    <name evidence="1" type="ORF">E2C01_073687</name>
</gene>
<evidence type="ECO:0000313" key="1">
    <source>
        <dbReference type="EMBL" id="MPC79173.1"/>
    </source>
</evidence>
<keyword evidence="2" id="KW-1185">Reference proteome</keyword>
<proteinExistence type="predicted"/>
<comment type="caution">
    <text evidence="1">The sequence shown here is derived from an EMBL/GenBank/DDBJ whole genome shotgun (WGS) entry which is preliminary data.</text>
</comment>
<name>A0A5B7IA34_PORTR</name>
<accession>A0A5B7IA34</accession>
<reference evidence="1 2" key="1">
    <citation type="submission" date="2019-05" db="EMBL/GenBank/DDBJ databases">
        <title>Another draft genome of Portunus trituberculatus and its Hox gene families provides insights of decapod evolution.</title>
        <authorList>
            <person name="Jeong J.-H."/>
            <person name="Song I."/>
            <person name="Kim S."/>
            <person name="Choi T."/>
            <person name="Kim D."/>
            <person name="Ryu S."/>
            <person name="Kim W."/>
        </authorList>
    </citation>
    <scope>NUCLEOTIDE SEQUENCE [LARGE SCALE GENOMIC DNA]</scope>
    <source>
        <tissue evidence="1">Muscle</tissue>
    </source>
</reference>
<dbReference type="AlphaFoldDB" id="A0A5B7IA34"/>
<organism evidence="1 2">
    <name type="scientific">Portunus trituberculatus</name>
    <name type="common">Swimming crab</name>
    <name type="synonym">Neptunus trituberculatus</name>
    <dbReference type="NCBI Taxonomy" id="210409"/>
    <lineage>
        <taxon>Eukaryota</taxon>
        <taxon>Metazoa</taxon>
        <taxon>Ecdysozoa</taxon>
        <taxon>Arthropoda</taxon>
        <taxon>Crustacea</taxon>
        <taxon>Multicrustacea</taxon>
        <taxon>Malacostraca</taxon>
        <taxon>Eumalacostraca</taxon>
        <taxon>Eucarida</taxon>
        <taxon>Decapoda</taxon>
        <taxon>Pleocyemata</taxon>
        <taxon>Brachyura</taxon>
        <taxon>Eubrachyura</taxon>
        <taxon>Portunoidea</taxon>
        <taxon>Portunidae</taxon>
        <taxon>Portuninae</taxon>
        <taxon>Portunus</taxon>
    </lineage>
</organism>
<sequence length="62" mass="7030">MLRNYFTMLTFQCVNMLGKRDSTLKNANKALDDGDDDDDVIHLGRLLVTQPVFPITERAQSS</sequence>